<dbReference type="eggNOG" id="ENOG502ZNII">
    <property type="taxonomic scope" value="Bacteria"/>
</dbReference>
<gene>
    <name evidence="1" type="ORF">SSFG_01004</name>
</gene>
<sequence length="742" mass="78423">MPIPGNLLSPTTEMVDPNTSGWTAKLNATLSKGVGGRNGDGCLLAKSVEAGEVQARTVSSYPVTAGTVYYCFADASGASSTQERIGIRWMAGSTELSVSWSLPTMTAAAAWHRVSVAAAAPAGATQAQVLLSSTAAGVGVNHFWENVYLGLPIRTLGNLLPFNTESSELDASGWTPVVNATVSRQVPVVAWAATNYTAGGHALAMTAQAAGNASILSVDRPTVAPGREYLAYAYLQPPTVAAVAWIELRFYDANGNQISATRSVLAPPTPATGMYRQRVSATAPANAATCSLAAGLDGASAGQVLRLETIVIMAAPEIQAGSVLPYADASFEQGLAGWSVASGVATIARTTPWGLSAFEGSYSLTVTSTTATTSTIRSGRFPVREGVNWRAQIVVHPAAGTWSTVTVRVRWYDAANASLGVAGGVAYGLPGTSWYALQSDQTAPAGATQAAVEILPTATAANSVLHVDRVALWEVLPLTAVTADSERGYTTLTLRELPLDYTISVYRVGADGARRLVRGTSGLIDRQTIVSDILIVEDHEAPMGTPVSYHIAIYSPSGSLSTRSSGTVTLTLDDINEAWLKDPANPQRNMRVVVEKAPDWQRPIEQSSHVVRGRRNKVIFSGRRQGLEGDLAIATRSDEERQALHLLLDSGNLLLWQAAPGMGVDDMYVAVGQVPEARLGRLAQEQWRTWTLPLVEQDMPVTVGVNGAAGRTCQDVLTEFATCADLLDVYDTSEDLLLDRRG</sequence>
<dbReference type="InterPro" id="IPR008979">
    <property type="entry name" value="Galactose-bd-like_sf"/>
</dbReference>
<evidence type="ECO:0000313" key="2">
    <source>
        <dbReference type="Proteomes" id="UP000003824"/>
    </source>
</evidence>
<organism evidence="1 2">
    <name type="scientific">Streptomyces viridosporus (strain ATCC 14672 / DSM 40746 / JCM 4963 / KCTC 9882 / NRRL B-12104 / FH 1290)</name>
    <name type="common">Streptomyces ghanaensis</name>
    <dbReference type="NCBI Taxonomy" id="566461"/>
    <lineage>
        <taxon>Bacteria</taxon>
        <taxon>Bacillati</taxon>
        <taxon>Actinomycetota</taxon>
        <taxon>Actinomycetes</taxon>
        <taxon>Kitasatosporales</taxon>
        <taxon>Streptomycetaceae</taxon>
        <taxon>Streptomyces</taxon>
    </lineage>
</organism>
<accession>D6A4B0</accession>
<reference evidence="2" key="1">
    <citation type="submission" date="2008-12" db="EMBL/GenBank/DDBJ databases">
        <title>Annotation of Streptomyces ghanaensis ATCC 14672.</title>
        <authorList>
            <consortium name="The Broad Institute Genome Sequencing Platform"/>
            <consortium name="Broad Institute Microbial Sequencing Center"/>
            <person name="Fischbach M."/>
            <person name="Ward D."/>
            <person name="Young S."/>
            <person name="Kodira C.D."/>
            <person name="Zeng Q."/>
            <person name="Koehrsen M."/>
            <person name="Godfrey P."/>
            <person name="Alvarado L."/>
            <person name="Berlin A.M."/>
            <person name="Borenstein D."/>
            <person name="Chen Z."/>
            <person name="Engels R."/>
            <person name="Freedman E."/>
            <person name="Gellesch M."/>
            <person name="Goldberg J."/>
            <person name="Griggs A."/>
            <person name="Gujja S."/>
            <person name="Heiman D.I."/>
            <person name="Hepburn T.A."/>
            <person name="Howarth C."/>
            <person name="Jen D."/>
            <person name="Larson L."/>
            <person name="Lewis B."/>
            <person name="Mehta T."/>
            <person name="Park D."/>
            <person name="Pearson M."/>
            <person name="Roberts A."/>
            <person name="Saif S."/>
            <person name="Shea T.D."/>
            <person name="Shenoy N."/>
            <person name="Sisk P."/>
            <person name="Stolte C."/>
            <person name="Sykes S.N."/>
            <person name="Walk T."/>
            <person name="White J."/>
            <person name="Yandava C."/>
            <person name="Straight P."/>
            <person name="Clardy J."/>
            <person name="Hung D."/>
            <person name="Kolter R."/>
            <person name="Mekalanos J."/>
            <person name="Walker S."/>
            <person name="Walsh C.T."/>
            <person name="Wieland B.L.C."/>
            <person name="Ilzarbe M."/>
            <person name="Galagan J."/>
            <person name="Nusbaum C."/>
            <person name="Birren B."/>
        </authorList>
    </citation>
    <scope>NUCLEOTIDE SEQUENCE [LARGE SCALE GENOMIC DNA]</scope>
    <source>
        <strain evidence="2">ATCC 14672 / DSM 40746 / JCM 4963 / KCTC 9882 / NRRL B-12104 / FH 1290</strain>
    </source>
</reference>
<dbReference type="SUPFAM" id="SSF49785">
    <property type="entry name" value="Galactose-binding domain-like"/>
    <property type="match status" value="1"/>
</dbReference>
<name>D6A4B0_STRV1</name>
<dbReference type="Gene3D" id="2.60.120.260">
    <property type="entry name" value="Galactose-binding domain-like"/>
    <property type="match status" value="2"/>
</dbReference>
<proteinExistence type="predicted"/>
<evidence type="ECO:0000313" key="1">
    <source>
        <dbReference type="EMBL" id="EFE65750.2"/>
    </source>
</evidence>
<dbReference type="Proteomes" id="UP000003824">
    <property type="component" value="Unassembled WGS sequence"/>
</dbReference>
<dbReference type="RefSeq" id="WP_004980463.1">
    <property type="nucleotide sequence ID" value="NZ_DS999641.1"/>
</dbReference>
<protein>
    <recommendedName>
        <fullName evidence="3">CBM-cenC domain-containing protein</fullName>
    </recommendedName>
</protein>
<dbReference type="EMBL" id="DS999641">
    <property type="protein sequence ID" value="EFE65750.2"/>
    <property type="molecule type" value="Genomic_DNA"/>
</dbReference>
<dbReference type="AlphaFoldDB" id="D6A4B0"/>
<evidence type="ECO:0008006" key="3">
    <source>
        <dbReference type="Google" id="ProtNLM"/>
    </source>
</evidence>